<reference evidence="2 3" key="1">
    <citation type="submission" date="2015-07" db="EMBL/GenBank/DDBJ databases">
        <title>Comparative genomics of the Sigatoka disease complex on banana suggests a link between parallel evolutionary changes in Pseudocercospora fijiensis and Pseudocercospora eumusae and increased virulence on the banana host.</title>
        <authorList>
            <person name="Chang T.-C."/>
            <person name="Salvucci A."/>
            <person name="Crous P.W."/>
            <person name="Stergiopoulos I."/>
        </authorList>
    </citation>
    <scope>NUCLEOTIDE SEQUENCE [LARGE SCALE GENOMIC DNA]</scope>
    <source>
        <strain evidence="2 3">CBS 114824</strain>
    </source>
</reference>
<comment type="caution">
    <text evidence="2">The sequence shown here is derived from an EMBL/GenBank/DDBJ whole genome shotgun (WGS) entry which is preliminary data.</text>
</comment>
<proteinExistence type="predicted"/>
<gene>
    <name evidence="2" type="ORF">AC578_275</name>
</gene>
<evidence type="ECO:0000256" key="1">
    <source>
        <dbReference type="SAM" id="Phobius"/>
    </source>
</evidence>
<dbReference type="Proteomes" id="UP000070133">
    <property type="component" value="Unassembled WGS sequence"/>
</dbReference>
<name>A0A139H6Y8_9PEZI</name>
<organism evidence="2 3">
    <name type="scientific">Pseudocercospora eumusae</name>
    <dbReference type="NCBI Taxonomy" id="321146"/>
    <lineage>
        <taxon>Eukaryota</taxon>
        <taxon>Fungi</taxon>
        <taxon>Dikarya</taxon>
        <taxon>Ascomycota</taxon>
        <taxon>Pezizomycotina</taxon>
        <taxon>Dothideomycetes</taxon>
        <taxon>Dothideomycetidae</taxon>
        <taxon>Mycosphaerellales</taxon>
        <taxon>Mycosphaerellaceae</taxon>
        <taxon>Pseudocercospora</taxon>
    </lineage>
</organism>
<sequence>MYKILFASHSACGDALEWCEKGIEREITATRTRKYQLMALGFVVAKLLALTGIPVAAAHWPSTPCTRNSASTTAVSSVTGPILFVQNGW</sequence>
<keyword evidence="3" id="KW-1185">Reference proteome</keyword>
<dbReference type="AlphaFoldDB" id="A0A139H6Y8"/>
<keyword evidence="1" id="KW-1133">Transmembrane helix</keyword>
<feature type="transmembrane region" description="Helical" evidence="1">
    <location>
        <begin position="37"/>
        <end position="60"/>
    </location>
</feature>
<keyword evidence="1" id="KW-0472">Membrane</keyword>
<evidence type="ECO:0000313" key="2">
    <source>
        <dbReference type="EMBL" id="KXS98226.1"/>
    </source>
</evidence>
<dbReference type="EMBL" id="LFZN01000119">
    <property type="protein sequence ID" value="KXS98226.1"/>
    <property type="molecule type" value="Genomic_DNA"/>
</dbReference>
<protein>
    <submittedName>
        <fullName evidence="2">Uncharacterized protein</fullName>
    </submittedName>
</protein>
<evidence type="ECO:0000313" key="3">
    <source>
        <dbReference type="Proteomes" id="UP000070133"/>
    </source>
</evidence>
<keyword evidence="1" id="KW-0812">Transmembrane</keyword>
<accession>A0A139H6Y8</accession>